<dbReference type="AlphaFoldDB" id="A0A816D9I3"/>
<dbReference type="Proteomes" id="UP000663829">
    <property type="component" value="Unassembled WGS sequence"/>
</dbReference>
<protein>
    <recommendedName>
        <fullName evidence="4">Hemicentin-1-like von Willebrand factor A domain-containing protein</fullName>
    </recommendedName>
</protein>
<dbReference type="SUPFAM" id="SSF53300">
    <property type="entry name" value="vWA-like"/>
    <property type="match status" value="1"/>
</dbReference>
<comment type="caution">
    <text evidence="5">The sequence shown here is derived from an EMBL/GenBank/DDBJ whole genome shotgun (WGS) entry which is preliminary data.</text>
</comment>
<keyword evidence="7" id="KW-1185">Reference proteome</keyword>
<name>A0A816D9I3_9BILA</name>
<evidence type="ECO:0000313" key="7">
    <source>
        <dbReference type="Proteomes" id="UP000663829"/>
    </source>
</evidence>
<dbReference type="EMBL" id="CAJNOQ010044829">
    <property type="protein sequence ID" value="CAF1634407.1"/>
    <property type="molecule type" value="Genomic_DNA"/>
</dbReference>
<dbReference type="InterPro" id="IPR036465">
    <property type="entry name" value="vWFA_dom_sf"/>
</dbReference>
<dbReference type="Pfam" id="PF25106">
    <property type="entry name" value="VWA_4"/>
    <property type="match status" value="1"/>
</dbReference>
<dbReference type="OrthoDB" id="5985519at2759"/>
<dbReference type="InterPro" id="IPR056861">
    <property type="entry name" value="HMCN1-like_VWA"/>
</dbReference>
<dbReference type="EMBL" id="CAJOBC010112994">
    <property type="protein sequence ID" value="CAF4537961.1"/>
    <property type="molecule type" value="Genomic_DNA"/>
</dbReference>
<sequence length="123" mass="14027">EINSYNDDNFDYVREHQPPPPFSSSLAFVFDVTGSMYDDLQQVIFGASHIYNTTIRRENSIYDYILIPFHDPEIGPILRTRDSARFQRGLQDLIVQGGGDCPEMVISAVKTALEYALPNSFIY</sequence>
<dbReference type="Gene3D" id="3.40.50.410">
    <property type="entry name" value="von Willebrand factor, type A domain"/>
    <property type="match status" value="1"/>
</dbReference>
<evidence type="ECO:0000256" key="1">
    <source>
        <dbReference type="ARBA" id="ARBA00004613"/>
    </source>
</evidence>
<feature type="domain" description="Hemicentin-1-like von Willebrand factor A" evidence="4">
    <location>
        <begin position="25"/>
        <end position="123"/>
    </location>
</feature>
<dbReference type="PANTHER" id="PTHR14905">
    <property type="entry name" value="NG37"/>
    <property type="match status" value="1"/>
</dbReference>
<comment type="subcellular location">
    <subcellularLocation>
        <location evidence="1">Secreted</location>
    </subcellularLocation>
</comment>
<evidence type="ECO:0000259" key="4">
    <source>
        <dbReference type="Pfam" id="PF25106"/>
    </source>
</evidence>
<reference evidence="5" key="1">
    <citation type="submission" date="2021-02" db="EMBL/GenBank/DDBJ databases">
        <authorList>
            <person name="Nowell W R."/>
        </authorList>
    </citation>
    <scope>NUCLEOTIDE SEQUENCE</scope>
</reference>
<accession>A0A816D9I3</accession>
<keyword evidence="3" id="KW-0732">Signal</keyword>
<proteinExistence type="predicted"/>
<dbReference type="InterPro" id="IPR052577">
    <property type="entry name" value="VWA7"/>
</dbReference>
<evidence type="ECO:0000313" key="5">
    <source>
        <dbReference type="EMBL" id="CAF1634407.1"/>
    </source>
</evidence>
<feature type="non-terminal residue" evidence="5">
    <location>
        <position position="1"/>
    </location>
</feature>
<evidence type="ECO:0000256" key="2">
    <source>
        <dbReference type="ARBA" id="ARBA00022525"/>
    </source>
</evidence>
<dbReference type="PANTHER" id="PTHR14905:SF7">
    <property type="entry name" value="VON WILLEBRAND FACTOR A DOMAIN-CONTAINING PROTEIN 7"/>
    <property type="match status" value="1"/>
</dbReference>
<feature type="non-terminal residue" evidence="5">
    <location>
        <position position="123"/>
    </location>
</feature>
<evidence type="ECO:0000256" key="3">
    <source>
        <dbReference type="ARBA" id="ARBA00022729"/>
    </source>
</evidence>
<gene>
    <name evidence="5" type="ORF">GPM918_LOCUS44557</name>
    <name evidence="6" type="ORF">SRO942_LOCUS46466</name>
</gene>
<organism evidence="5 7">
    <name type="scientific">Didymodactylos carnosus</name>
    <dbReference type="NCBI Taxonomy" id="1234261"/>
    <lineage>
        <taxon>Eukaryota</taxon>
        <taxon>Metazoa</taxon>
        <taxon>Spiralia</taxon>
        <taxon>Gnathifera</taxon>
        <taxon>Rotifera</taxon>
        <taxon>Eurotatoria</taxon>
        <taxon>Bdelloidea</taxon>
        <taxon>Philodinida</taxon>
        <taxon>Philodinidae</taxon>
        <taxon>Didymodactylos</taxon>
    </lineage>
</organism>
<dbReference type="Proteomes" id="UP000681722">
    <property type="component" value="Unassembled WGS sequence"/>
</dbReference>
<keyword evidence="2" id="KW-0964">Secreted</keyword>
<evidence type="ECO:0000313" key="6">
    <source>
        <dbReference type="EMBL" id="CAF4537961.1"/>
    </source>
</evidence>